<sequence>MIFVRTGPRFLFLFTPAPGNLIDILVKELNGAVVSFSEAIETAEESNTIVMVTPHEIATAKVANAHTIVLLPLGSSVTLCKVINLKLGNLLTKTELGAGLLLQRLPQGGSKVVDLIKVEHHGMALELEEAINRGEANDTIVLFTEDPLHKSVPVDKVLKPSLLIPQPIPLVYRELRRQAVLYFTHGLANSQWFEVRLNIYDADDYYEIHARRLELVLEDLEAGLILGEVWTKDHALTLFSVAAYQIRLFTMMEPLELKTLLLGMEYDAKGNRFVDIDLYHRQRKIEWGAIAKRLPFGRNKSGLHYRNQLYHRLSQKTLQRLLELEKSLLTN</sequence>
<dbReference type="AlphaFoldDB" id="A4J4K4"/>
<organism evidence="1 2">
    <name type="scientific">Desulforamulus reducens (strain ATCC BAA-1160 / DSM 100696 / MI-1)</name>
    <name type="common">Desulfotomaculum reducens</name>
    <dbReference type="NCBI Taxonomy" id="349161"/>
    <lineage>
        <taxon>Bacteria</taxon>
        <taxon>Bacillati</taxon>
        <taxon>Bacillota</taxon>
        <taxon>Clostridia</taxon>
        <taxon>Eubacteriales</taxon>
        <taxon>Peptococcaceae</taxon>
        <taxon>Desulforamulus</taxon>
    </lineage>
</organism>
<dbReference type="eggNOG" id="ENOG502ZC5B">
    <property type="taxonomic scope" value="Bacteria"/>
</dbReference>
<evidence type="ECO:0000313" key="1">
    <source>
        <dbReference type="EMBL" id="ABO50007.1"/>
    </source>
</evidence>
<dbReference type="EMBL" id="CP000612">
    <property type="protein sequence ID" value="ABO50007.1"/>
    <property type="molecule type" value="Genomic_DNA"/>
</dbReference>
<dbReference type="Proteomes" id="UP000001556">
    <property type="component" value="Chromosome"/>
</dbReference>
<gene>
    <name evidence="1" type="ordered locus">Dred_1477</name>
</gene>
<reference evidence="1 2" key="1">
    <citation type="submission" date="2007-03" db="EMBL/GenBank/DDBJ databases">
        <title>Complete sequence of Desulfotomaculum reducens MI-1.</title>
        <authorList>
            <consortium name="US DOE Joint Genome Institute"/>
            <person name="Copeland A."/>
            <person name="Lucas S."/>
            <person name="Lapidus A."/>
            <person name="Barry K."/>
            <person name="Detter J.C."/>
            <person name="Glavina del Rio T."/>
            <person name="Hammon N."/>
            <person name="Israni S."/>
            <person name="Dalin E."/>
            <person name="Tice H."/>
            <person name="Pitluck S."/>
            <person name="Sims D."/>
            <person name="Brettin T."/>
            <person name="Bruce D."/>
            <person name="Han C."/>
            <person name="Tapia R."/>
            <person name="Schmutz J."/>
            <person name="Larimer F."/>
            <person name="Land M."/>
            <person name="Hauser L."/>
            <person name="Kyrpides N."/>
            <person name="Kim E."/>
            <person name="Tebo B.M."/>
            <person name="Richardson P."/>
        </authorList>
    </citation>
    <scope>NUCLEOTIDE SEQUENCE [LARGE SCALE GENOMIC DNA]</scope>
    <source>
        <strain evidence="1 2">MI-1</strain>
    </source>
</reference>
<dbReference type="RefSeq" id="WP_011877823.1">
    <property type="nucleotide sequence ID" value="NC_009253.1"/>
</dbReference>
<name>A4J4K4_DESRM</name>
<dbReference type="HOGENOM" id="CLU_071259_0_0_9"/>
<accession>A4J4K4</accession>
<dbReference type="KEGG" id="drm:Dred_1477"/>
<dbReference type="OrthoDB" id="2383at2"/>
<proteinExistence type="predicted"/>
<protein>
    <submittedName>
        <fullName evidence="1">Uncharacterized protein</fullName>
    </submittedName>
</protein>
<dbReference type="STRING" id="349161.Dred_1477"/>
<evidence type="ECO:0000313" key="2">
    <source>
        <dbReference type="Proteomes" id="UP000001556"/>
    </source>
</evidence>
<keyword evidence="2" id="KW-1185">Reference proteome</keyword>